<gene>
    <name evidence="1" type="ORF">O6H91_22G066300</name>
</gene>
<comment type="caution">
    <text evidence="1">The sequence shown here is derived from an EMBL/GenBank/DDBJ whole genome shotgun (WGS) entry which is preliminary data.</text>
</comment>
<organism evidence="1 2">
    <name type="scientific">Diphasiastrum complanatum</name>
    <name type="common">Issler's clubmoss</name>
    <name type="synonym">Lycopodium complanatum</name>
    <dbReference type="NCBI Taxonomy" id="34168"/>
    <lineage>
        <taxon>Eukaryota</taxon>
        <taxon>Viridiplantae</taxon>
        <taxon>Streptophyta</taxon>
        <taxon>Embryophyta</taxon>
        <taxon>Tracheophyta</taxon>
        <taxon>Lycopodiopsida</taxon>
        <taxon>Lycopodiales</taxon>
        <taxon>Lycopodiaceae</taxon>
        <taxon>Lycopodioideae</taxon>
        <taxon>Diphasiastrum</taxon>
    </lineage>
</organism>
<dbReference type="EMBL" id="CM055113">
    <property type="protein sequence ID" value="KAJ7516655.1"/>
    <property type="molecule type" value="Genomic_DNA"/>
</dbReference>
<protein>
    <submittedName>
        <fullName evidence="1">Uncharacterized protein</fullName>
    </submittedName>
</protein>
<keyword evidence="2" id="KW-1185">Reference proteome</keyword>
<reference evidence="2" key="1">
    <citation type="journal article" date="2024" name="Proc. Natl. Acad. Sci. U.S.A.">
        <title>Extraordinary preservation of gene collinearity over three hundred million years revealed in homosporous lycophytes.</title>
        <authorList>
            <person name="Li C."/>
            <person name="Wickell D."/>
            <person name="Kuo L.Y."/>
            <person name="Chen X."/>
            <person name="Nie B."/>
            <person name="Liao X."/>
            <person name="Peng D."/>
            <person name="Ji J."/>
            <person name="Jenkins J."/>
            <person name="Williams M."/>
            <person name="Shu S."/>
            <person name="Plott C."/>
            <person name="Barry K."/>
            <person name="Rajasekar S."/>
            <person name="Grimwood J."/>
            <person name="Han X."/>
            <person name="Sun S."/>
            <person name="Hou Z."/>
            <person name="He W."/>
            <person name="Dai G."/>
            <person name="Sun C."/>
            <person name="Schmutz J."/>
            <person name="Leebens-Mack J.H."/>
            <person name="Li F.W."/>
            <person name="Wang L."/>
        </authorList>
    </citation>
    <scope>NUCLEOTIDE SEQUENCE [LARGE SCALE GENOMIC DNA]</scope>
    <source>
        <strain evidence="2">cv. PW_Plant_1</strain>
    </source>
</reference>
<name>A0ACC2AGG7_DIPCM</name>
<sequence length="549" mass="61332">MGSSSDLSLGCRTRQVALAGAFKTFMLMEDQLEHMQKLEGFLKSLEEERAKIEAFKRELPFCMQLLNDAIEASKQHLSEYQSDSPTVCRSDLGRQYVESESNCHSLCGKPVLEEFIPLKSKYEKLNKDDGEEQPLKSFHRYLDRDKPGWMTQAQLWSQHSKSVDFRQEKLMAGKEEQEELDNLCVEAKSRLLPCSNLSFNPKQGSCGAFSPFVRTKHSVSVSEAEANMPFPLRNHEDCQRSPSSLQHEEQAHNVSMERVEGHEHMVLARETGTCAASGTCSISGNGSTHVTGQPQRKARRCWSPELHRRFVNALQQLGGPQVATPKQIRDLMKVEGLTNDEVKSHLQKYRLHTRRPSPVLQAADTPSPQLVVLGGIWVSPEYAAATVVQQNPGIYDQTSQEQLAKCSPSPTEYFPYLNPSTNQMQLHHTVFSQHQQSPSNSNITPQWQRNSASQVLMAPQGSNENHEKAGSDGDDVLSDNTGSRGGNAGRDRKNCGESMACKSSGRDFNAGEQHEEYDDGDVTEAEDSRGSERTLELQICEKELCCDGL</sequence>
<accession>A0ACC2AGG7</accession>
<evidence type="ECO:0000313" key="2">
    <source>
        <dbReference type="Proteomes" id="UP001162992"/>
    </source>
</evidence>
<evidence type="ECO:0000313" key="1">
    <source>
        <dbReference type="EMBL" id="KAJ7516655.1"/>
    </source>
</evidence>
<dbReference type="Proteomes" id="UP001162992">
    <property type="component" value="Chromosome 22"/>
</dbReference>
<proteinExistence type="predicted"/>